<feature type="region of interest" description="Disordered" evidence="1">
    <location>
        <begin position="59"/>
        <end position="79"/>
    </location>
</feature>
<dbReference type="EMBL" id="OZ034815">
    <property type="protein sequence ID" value="CAL1367647.1"/>
    <property type="molecule type" value="Genomic_DNA"/>
</dbReference>
<proteinExistence type="predicted"/>
<reference evidence="2 3" key="1">
    <citation type="submission" date="2024-04" db="EMBL/GenBank/DDBJ databases">
        <authorList>
            <person name="Fracassetti M."/>
        </authorList>
    </citation>
    <scope>NUCLEOTIDE SEQUENCE [LARGE SCALE GENOMIC DNA]</scope>
</reference>
<gene>
    <name evidence="2" type="ORF">LTRI10_LOCUS11205</name>
</gene>
<protein>
    <submittedName>
        <fullName evidence="2">Uncharacterized protein</fullName>
    </submittedName>
</protein>
<name>A0AAV2D549_9ROSI</name>
<evidence type="ECO:0000313" key="3">
    <source>
        <dbReference type="Proteomes" id="UP001497516"/>
    </source>
</evidence>
<sequence length="79" mass="8707">MNELLQLTTEPVAAAFCFDSWGFSNGEMCRARFAMTELGIFLSVPQTMNERMSFFNHRGLKNSSSTPAANNNLTHGGDS</sequence>
<accession>A0AAV2D549</accession>
<evidence type="ECO:0000256" key="1">
    <source>
        <dbReference type="SAM" id="MobiDB-lite"/>
    </source>
</evidence>
<organism evidence="2 3">
    <name type="scientific">Linum trigynum</name>
    <dbReference type="NCBI Taxonomy" id="586398"/>
    <lineage>
        <taxon>Eukaryota</taxon>
        <taxon>Viridiplantae</taxon>
        <taxon>Streptophyta</taxon>
        <taxon>Embryophyta</taxon>
        <taxon>Tracheophyta</taxon>
        <taxon>Spermatophyta</taxon>
        <taxon>Magnoliopsida</taxon>
        <taxon>eudicotyledons</taxon>
        <taxon>Gunneridae</taxon>
        <taxon>Pentapetalae</taxon>
        <taxon>rosids</taxon>
        <taxon>fabids</taxon>
        <taxon>Malpighiales</taxon>
        <taxon>Linaceae</taxon>
        <taxon>Linum</taxon>
    </lineage>
</organism>
<feature type="compositionally biased region" description="Polar residues" evidence="1">
    <location>
        <begin position="61"/>
        <end position="79"/>
    </location>
</feature>
<evidence type="ECO:0000313" key="2">
    <source>
        <dbReference type="EMBL" id="CAL1367647.1"/>
    </source>
</evidence>
<dbReference type="Proteomes" id="UP001497516">
    <property type="component" value="Chromosome 2"/>
</dbReference>
<keyword evidence="3" id="KW-1185">Reference proteome</keyword>
<dbReference type="AlphaFoldDB" id="A0AAV2D549"/>